<dbReference type="InterPro" id="IPR003594">
    <property type="entry name" value="HATPase_dom"/>
</dbReference>
<feature type="transmembrane region" description="Helical" evidence="7">
    <location>
        <begin position="6"/>
        <end position="28"/>
    </location>
</feature>
<evidence type="ECO:0000313" key="9">
    <source>
        <dbReference type="EMBL" id="MFA9480163.1"/>
    </source>
</evidence>
<proteinExistence type="predicted"/>
<accession>A0ABV4U982</accession>
<dbReference type="Proteomes" id="UP001575105">
    <property type="component" value="Unassembled WGS sequence"/>
</dbReference>
<dbReference type="InterPro" id="IPR036097">
    <property type="entry name" value="HisK_dim/P_sf"/>
</dbReference>
<organism evidence="9 10">
    <name type="scientific">Natronomicrosphaera hydrolytica</name>
    <dbReference type="NCBI Taxonomy" id="3242702"/>
    <lineage>
        <taxon>Bacteria</taxon>
        <taxon>Pseudomonadati</taxon>
        <taxon>Planctomycetota</taxon>
        <taxon>Phycisphaerae</taxon>
        <taxon>Phycisphaerales</taxon>
        <taxon>Phycisphaeraceae</taxon>
        <taxon>Natronomicrosphaera</taxon>
    </lineage>
</organism>
<keyword evidence="4" id="KW-0808">Transferase</keyword>
<protein>
    <recommendedName>
        <fullName evidence="2">histidine kinase</fullName>
        <ecNumber evidence="2">2.7.13.3</ecNumber>
    </recommendedName>
</protein>
<dbReference type="InterPro" id="IPR004358">
    <property type="entry name" value="Sig_transdc_His_kin-like_C"/>
</dbReference>
<dbReference type="Pfam" id="PF02518">
    <property type="entry name" value="HATPase_c"/>
    <property type="match status" value="1"/>
</dbReference>
<dbReference type="RefSeq" id="WP_425347085.1">
    <property type="nucleotide sequence ID" value="NZ_JBGUBD010000016.1"/>
</dbReference>
<dbReference type="Pfam" id="PF00512">
    <property type="entry name" value="HisKA"/>
    <property type="match status" value="1"/>
</dbReference>
<evidence type="ECO:0000256" key="3">
    <source>
        <dbReference type="ARBA" id="ARBA00022553"/>
    </source>
</evidence>
<feature type="domain" description="Histidine kinase" evidence="8">
    <location>
        <begin position="52"/>
        <end position="271"/>
    </location>
</feature>
<sequence>MNDWLNLTTLVIATLAGLAVVGVIALVVHRSIRNLMLRLNKLEAMRSDFVANVSHEVKTPVSAIKAAVETIQADPAMPREDAERFTKIIARQADRLSAIVDDLLSLARIEQHAGEIYAELQSEPVVSVIEAACETCQAHAQEKKITLNHSCDPALKAPINAPLLEQATVNLIVNAIKYSSEGTTVEVCARPRGREVLIEVTDEGRGIEPEHLPRLFERFYRTDKARSRALGGTGLGLSIVKHVAEAHGGRVSVESEVGRGSMFCIHLLADDPTAK</sequence>
<comment type="caution">
    <text evidence="9">The sequence shown here is derived from an EMBL/GenBank/DDBJ whole genome shotgun (WGS) entry which is preliminary data.</text>
</comment>
<evidence type="ECO:0000256" key="2">
    <source>
        <dbReference type="ARBA" id="ARBA00012438"/>
    </source>
</evidence>
<reference evidence="9 10" key="1">
    <citation type="submission" date="2024-08" db="EMBL/GenBank/DDBJ databases">
        <title>Whole-genome sequencing of halo(alkali)philic microorganisms from hypersaline lakes.</title>
        <authorList>
            <person name="Sorokin D.Y."/>
            <person name="Merkel A.Y."/>
            <person name="Messina E."/>
            <person name="Yakimov M."/>
        </authorList>
    </citation>
    <scope>NUCLEOTIDE SEQUENCE [LARGE SCALE GENOMIC DNA]</scope>
    <source>
        <strain evidence="9 10">AB-hyl4</strain>
    </source>
</reference>
<keyword evidence="7" id="KW-0812">Transmembrane</keyword>
<dbReference type="InterPro" id="IPR003661">
    <property type="entry name" value="HisK_dim/P_dom"/>
</dbReference>
<dbReference type="SMART" id="SM00387">
    <property type="entry name" value="HATPase_c"/>
    <property type="match status" value="1"/>
</dbReference>
<evidence type="ECO:0000256" key="5">
    <source>
        <dbReference type="ARBA" id="ARBA00022777"/>
    </source>
</evidence>
<keyword evidence="7" id="KW-1133">Transmembrane helix</keyword>
<evidence type="ECO:0000256" key="7">
    <source>
        <dbReference type="SAM" id="Phobius"/>
    </source>
</evidence>
<dbReference type="SMART" id="SM00388">
    <property type="entry name" value="HisKA"/>
    <property type="match status" value="1"/>
</dbReference>
<evidence type="ECO:0000259" key="8">
    <source>
        <dbReference type="PROSITE" id="PS50109"/>
    </source>
</evidence>
<evidence type="ECO:0000256" key="1">
    <source>
        <dbReference type="ARBA" id="ARBA00000085"/>
    </source>
</evidence>
<dbReference type="CDD" id="cd00082">
    <property type="entry name" value="HisKA"/>
    <property type="match status" value="1"/>
</dbReference>
<keyword evidence="7" id="KW-0472">Membrane</keyword>
<evidence type="ECO:0000256" key="4">
    <source>
        <dbReference type="ARBA" id="ARBA00022679"/>
    </source>
</evidence>
<dbReference type="PROSITE" id="PS50109">
    <property type="entry name" value="HIS_KIN"/>
    <property type="match status" value="1"/>
</dbReference>
<dbReference type="SUPFAM" id="SSF47384">
    <property type="entry name" value="Homodimeric domain of signal transducing histidine kinase"/>
    <property type="match status" value="1"/>
</dbReference>
<dbReference type="GO" id="GO:0016301">
    <property type="term" value="F:kinase activity"/>
    <property type="evidence" value="ECO:0007669"/>
    <property type="project" value="UniProtKB-KW"/>
</dbReference>
<keyword evidence="3" id="KW-0597">Phosphoprotein</keyword>
<gene>
    <name evidence="9" type="ORF">ACERK3_17970</name>
</gene>
<comment type="catalytic activity">
    <reaction evidence="1">
        <text>ATP + protein L-histidine = ADP + protein N-phospho-L-histidine.</text>
        <dbReference type="EC" id="2.7.13.3"/>
    </reaction>
</comment>
<name>A0ABV4U982_9BACT</name>
<dbReference type="CDD" id="cd00075">
    <property type="entry name" value="HATPase"/>
    <property type="match status" value="1"/>
</dbReference>
<keyword evidence="5 9" id="KW-0418">Kinase</keyword>
<evidence type="ECO:0000256" key="6">
    <source>
        <dbReference type="ARBA" id="ARBA00023012"/>
    </source>
</evidence>
<dbReference type="InterPro" id="IPR050351">
    <property type="entry name" value="BphY/WalK/GraS-like"/>
</dbReference>
<dbReference type="PANTHER" id="PTHR45453:SF1">
    <property type="entry name" value="PHOSPHATE REGULON SENSOR PROTEIN PHOR"/>
    <property type="match status" value="1"/>
</dbReference>
<dbReference type="PANTHER" id="PTHR45453">
    <property type="entry name" value="PHOSPHATE REGULON SENSOR PROTEIN PHOR"/>
    <property type="match status" value="1"/>
</dbReference>
<dbReference type="EC" id="2.7.13.3" evidence="2"/>
<keyword evidence="10" id="KW-1185">Reference proteome</keyword>
<dbReference type="Gene3D" id="3.30.565.10">
    <property type="entry name" value="Histidine kinase-like ATPase, C-terminal domain"/>
    <property type="match status" value="1"/>
</dbReference>
<dbReference type="PRINTS" id="PR00344">
    <property type="entry name" value="BCTRLSENSOR"/>
</dbReference>
<evidence type="ECO:0000313" key="10">
    <source>
        <dbReference type="Proteomes" id="UP001575105"/>
    </source>
</evidence>
<dbReference type="SUPFAM" id="SSF55874">
    <property type="entry name" value="ATPase domain of HSP90 chaperone/DNA topoisomerase II/histidine kinase"/>
    <property type="match status" value="1"/>
</dbReference>
<keyword evidence="6" id="KW-0902">Two-component regulatory system</keyword>
<dbReference type="EMBL" id="JBGUBD010000016">
    <property type="protein sequence ID" value="MFA9480163.1"/>
    <property type="molecule type" value="Genomic_DNA"/>
</dbReference>
<dbReference type="InterPro" id="IPR036890">
    <property type="entry name" value="HATPase_C_sf"/>
</dbReference>
<dbReference type="Gene3D" id="1.10.287.130">
    <property type="match status" value="1"/>
</dbReference>
<dbReference type="InterPro" id="IPR005467">
    <property type="entry name" value="His_kinase_dom"/>
</dbReference>